<reference evidence="2" key="1">
    <citation type="journal article" date="2012" name="Stand. Genomic Sci.">
        <title>Permanent draft genome sequence of the gliding predator Saprospira grandis strain Sa g1 (= HR1).</title>
        <authorList>
            <person name="Mavromatis K."/>
            <person name="Chertkov O."/>
            <person name="Lapidus A."/>
            <person name="Nolan M."/>
            <person name="Lucas S."/>
            <person name="Tice H."/>
            <person name="Del Rio T.G."/>
            <person name="Cheng J.F."/>
            <person name="Han C."/>
            <person name="Tapia R."/>
            <person name="Bruce D."/>
            <person name="Goodwin L.A."/>
            <person name="Pitluck S."/>
            <person name="Huntemann M."/>
            <person name="Liolios K."/>
            <person name="Pagani I."/>
            <person name="Ivanova N."/>
            <person name="Mikhailova N."/>
            <person name="Pati A."/>
            <person name="Chen A."/>
            <person name="Palaniappan K."/>
            <person name="Land M."/>
            <person name="Brambilla E.M."/>
            <person name="Rohde M."/>
            <person name="Spring S."/>
            <person name="Goker M."/>
            <person name="Detter J.C."/>
            <person name="Bristow J."/>
            <person name="Eisen J.A."/>
            <person name="Markowitz V."/>
            <person name="Hugenholtz P."/>
            <person name="Kyrpides N.C."/>
            <person name="Klenk H.P."/>
            <person name="Woyke T."/>
        </authorList>
    </citation>
    <scope>NUCLEOTIDE SEQUENCE [LARGE SCALE GENOMIC DNA]</scope>
    <source>
        <strain evidence="2">DSM 2844</strain>
    </source>
</reference>
<evidence type="ECO:0000313" key="2">
    <source>
        <dbReference type="Proteomes" id="UP000005113"/>
    </source>
</evidence>
<dbReference type="OrthoDB" id="1492212at2"/>
<dbReference type="RefSeq" id="WP_002656781.1">
    <property type="nucleotide sequence ID" value="NZ_JH719942.1"/>
</dbReference>
<evidence type="ECO:0000313" key="1">
    <source>
        <dbReference type="EMBL" id="EJF52087.1"/>
    </source>
</evidence>
<accession>J0P3T2</accession>
<gene>
    <name evidence="1" type="ORF">SapgrDRAFT_0341</name>
</gene>
<dbReference type="AlphaFoldDB" id="J0P3T2"/>
<sequence length="166" mass="19226">MKELADYQATIEAAIQKLGVDPKVCRTDKENRWHLHRGNAEIVVLLRESTTFEQKKRPSLVIVSPIVVVPAAIEARQELMELILKTNHQLITESFSMTREQAGHEVVYLSSTYFIEEMSEKEIEYSLSSQSYFALQFTSMLRKRFMGIDDKETAQKEHTPFKLDDE</sequence>
<protein>
    <recommendedName>
        <fullName evidence="3">Bacterial sensory transduction regulator</fullName>
    </recommendedName>
</protein>
<proteinExistence type="predicted"/>
<name>J0P3T2_9BACT</name>
<dbReference type="HOGENOM" id="CLU_1776118_0_0_10"/>
<evidence type="ECO:0008006" key="3">
    <source>
        <dbReference type="Google" id="ProtNLM"/>
    </source>
</evidence>
<organism evidence="1 2">
    <name type="scientific">Saprospira grandis DSM 2844</name>
    <dbReference type="NCBI Taxonomy" id="694433"/>
    <lineage>
        <taxon>Bacteria</taxon>
        <taxon>Pseudomonadati</taxon>
        <taxon>Bacteroidota</taxon>
        <taxon>Saprospiria</taxon>
        <taxon>Saprospirales</taxon>
        <taxon>Saprospiraceae</taxon>
        <taxon>Saprospira</taxon>
    </lineage>
</organism>
<dbReference type="Gene3D" id="3.30.1460.10">
    <property type="match status" value="1"/>
</dbReference>
<dbReference type="EMBL" id="JH719942">
    <property type="protein sequence ID" value="EJF52087.1"/>
    <property type="molecule type" value="Genomic_DNA"/>
</dbReference>
<dbReference type="Proteomes" id="UP000005113">
    <property type="component" value="Unassembled WGS sequence"/>
</dbReference>
<dbReference type="SUPFAM" id="SSF69635">
    <property type="entry name" value="Type III secretory system chaperone-like"/>
    <property type="match status" value="1"/>
</dbReference>